<evidence type="ECO:0000256" key="1">
    <source>
        <dbReference type="SAM" id="SignalP"/>
    </source>
</evidence>
<evidence type="ECO:0000313" key="2">
    <source>
        <dbReference type="EMBL" id="KFI29070.1"/>
    </source>
</evidence>
<feature type="signal peptide" evidence="1">
    <location>
        <begin position="1"/>
        <end position="23"/>
    </location>
</feature>
<protein>
    <recommendedName>
        <fullName evidence="4">Arginine transporter</fullName>
    </recommendedName>
</protein>
<accession>A0A086Y470</accession>
<organism evidence="2 3">
    <name type="scientific">Paenirhodobacter enshiensis</name>
    <dbReference type="NCBI Taxonomy" id="1105367"/>
    <lineage>
        <taxon>Bacteria</taxon>
        <taxon>Pseudomonadati</taxon>
        <taxon>Pseudomonadota</taxon>
        <taxon>Alphaproteobacteria</taxon>
        <taxon>Rhodobacterales</taxon>
        <taxon>Rhodobacter group</taxon>
        <taxon>Paenirhodobacter</taxon>
    </lineage>
</organism>
<sequence length="102" mass="11123">MKRHILAIACTVAGLIGAGAAYAGPIDSACMKAGRSANPQVCGCIQRVADQTLDRSDQRRAAGFFRDPDQAQEVRMSTSQSDNDFWARYKNFATTAESYCRN</sequence>
<name>A0A086Y470_9RHOB</name>
<proteinExistence type="predicted"/>
<gene>
    <name evidence="2" type="ORF">CG50_12850</name>
</gene>
<feature type="chain" id="PRO_5001817289" description="Arginine transporter" evidence="1">
    <location>
        <begin position="24"/>
        <end position="102"/>
    </location>
</feature>
<dbReference type="OrthoDB" id="7659053at2"/>
<keyword evidence="1" id="KW-0732">Signal</keyword>
<keyword evidence="3" id="KW-1185">Reference proteome</keyword>
<comment type="caution">
    <text evidence="2">The sequence shown here is derived from an EMBL/GenBank/DDBJ whole genome shotgun (WGS) entry which is preliminary data.</text>
</comment>
<reference evidence="2 3" key="1">
    <citation type="submission" date="2014-03" db="EMBL/GenBank/DDBJ databases">
        <title>Genome of Paenirhodobacter enshiensis DW2-9.</title>
        <authorList>
            <person name="Wang D."/>
            <person name="Wang G."/>
        </authorList>
    </citation>
    <scope>NUCLEOTIDE SEQUENCE [LARGE SCALE GENOMIC DNA]</scope>
    <source>
        <strain evidence="2 3">DW2-9</strain>
    </source>
</reference>
<dbReference type="Proteomes" id="UP000028824">
    <property type="component" value="Unassembled WGS sequence"/>
</dbReference>
<dbReference type="eggNOG" id="ENOG5032Y82">
    <property type="taxonomic scope" value="Bacteria"/>
</dbReference>
<dbReference type="RefSeq" id="WP_036635665.1">
    <property type="nucleotide sequence ID" value="NZ_CAXYYU010000003.1"/>
</dbReference>
<dbReference type="AlphaFoldDB" id="A0A086Y470"/>
<evidence type="ECO:0008006" key="4">
    <source>
        <dbReference type="Google" id="ProtNLM"/>
    </source>
</evidence>
<evidence type="ECO:0000313" key="3">
    <source>
        <dbReference type="Proteomes" id="UP000028824"/>
    </source>
</evidence>
<dbReference type="STRING" id="1105367.CG50_12850"/>
<dbReference type="EMBL" id="JFZB01000005">
    <property type="protein sequence ID" value="KFI29070.1"/>
    <property type="molecule type" value="Genomic_DNA"/>
</dbReference>